<sequence>MEQETQPMQVGDAKSPSPRITVSSSISETSTIAYEQESFETFQHKVADVVAKHFHCDISQIKVTYLKGGAYNRVAAVSIAQRPKRLGLSWLIGVVAQCLGTRRKTRPLGIDSYIVPVPRGIGEDEDLDVNFEVAALLAADAYVPLPTPKVVSYDLTSNNAIEKPFMVQKHIPGQNLSMMLEKLNWDQKMCMAKRVAELAPKIATVEGPAGIISIATLSLPSGPLQIEKYRVPKSAAFGDRPLDLSITGPRQVREPIDYLLEYCERWREYHVSRGKDSLEKRGFLDGSCVLVHGDLKPYNILAEVRSETEVEITGIIDWDSAVMAPEFVAYRAPFWLWISQEKDIDSYVEDEESMANLAPSTDEGKMMKQIFTNCVSEKYKLHAFAPESMIARRMFEVLQHGIFGPYLYKQAGDVIGEWSQLHPEDGVQPLERVGPSPCNGVGDHKTVEALEQDSDGSNGLE</sequence>
<reference evidence="3" key="1">
    <citation type="submission" date="2021-05" db="EMBL/GenBank/DDBJ databases">
        <authorList>
            <person name="Stam R."/>
        </authorList>
    </citation>
    <scope>NUCLEOTIDE SEQUENCE</scope>
    <source>
        <strain evidence="3">CS162</strain>
    </source>
</reference>
<dbReference type="RefSeq" id="XP_043168506.1">
    <property type="nucleotide sequence ID" value="XM_043312571.1"/>
</dbReference>
<dbReference type="InterPro" id="IPR051678">
    <property type="entry name" value="AGP_Transferase"/>
</dbReference>
<feature type="domain" description="Aminoglycoside phosphotransferase" evidence="2">
    <location>
        <begin position="112"/>
        <end position="325"/>
    </location>
</feature>
<dbReference type="AlphaFoldDB" id="A0A8J2MZK8"/>
<evidence type="ECO:0000313" key="3">
    <source>
        <dbReference type="EMBL" id="CAG5157163.1"/>
    </source>
</evidence>
<dbReference type="Gene3D" id="3.90.1200.10">
    <property type="match status" value="1"/>
</dbReference>
<gene>
    <name evidence="3" type="ORF">ALTATR162_LOCUS4955</name>
</gene>
<name>A0A8J2MZK8_9PLEO</name>
<protein>
    <recommendedName>
        <fullName evidence="2">Aminoglycoside phosphotransferase domain-containing protein</fullName>
    </recommendedName>
</protein>
<dbReference type="Pfam" id="PF01636">
    <property type="entry name" value="APH"/>
    <property type="match status" value="1"/>
</dbReference>
<evidence type="ECO:0000259" key="2">
    <source>
        <dbReference type="Pfam" id="PF01636"/>
    </source>
</evidence>
<dbReference type="GeneID" id="67016679"/>
<dbReference type="OrthoDB" id="10003767at2759"/>
<keyword evidence="4" id="KW-1185">Reference proteome</keyword>
<dbReference type="SUPFAM" id="SSF56112">
    <property type="entry name" value="Protein kinase-like (PK-like)"/>
    <property type="match status" value="1"/>
</dbReference>
<accession>A0A8J2MZK8</accession>
<dbReference type="InterPro" id="IPR011009">
    <property type="entry name" value="Kinase-like_dom_sf"/>
</dbReference>
<dbReference type="InterPro" id="IPR002575">
    <property type="entry name" value="Aminoglycoside_PTrfase"/>
</dbReference>
<feature type="region of interest" description="Disordered" evidence="1">
    <location>
        <begin position="1"/>
        <end position="22"/>
    </location>
</feature>
<dbReference type="EMBL" id="CAJRGZ010000017">
    <property type="protein sequence ID" value="CAG5157163.1"/>
    <property type="molecule type" value="Genomic_DNA"/>
</dbReference>
<evidence type="ECO:0000313" key="4">
    <source>
        <dbReference type="Proteomes" id="UP000676310"/>
    </source>
</evidence>
<organism evidence="3 4">
    <name type="scientific">Alternaria atra</name>
    <dbReference type="NCBI Taxonomy" id="119953"/>
    <lineage>
        <taxon>Eukaryota</taxon>
        <taxon>Fungi</taxon>
        <taxon>Dikarya</taxon>
        <taxon>Ascomycota</taxon>
        <taxon>Pezizomycotina</taxon>
        <taxon>Dothideomycetes</taxon>
        <taxon>Pleosporomycetidae</taxon>
        <taxon>Pleosporales</taxon>
        <taxon>Pleosporineae</taxon>
        <taxon>Pleosporaceae</taxon>
        <taxon>Alternaria</taxon>
        <taxon>Alternaria sect. Ulocladioides</taxon>
    </lineage>
</organism>
<proteinExistence type="predicted"/>
<feature type="region of interest" description="Disordered" evidence="1">
    <location>
        <begin position="433"/>
        <end position="461"/>
    </location>
</feature>
<evidence type="ECO:0000256" key="1">
    <source>
        <dbReference type="SAM" id="MobiDB-lite"/>
    </source>
</evidence>
<comment type="caution">
    <text evidence="3">The sequence shown here is derived from an EMBL/GenBank/DDBJ whole genome shotgun (WGS) entry which is preliminary data.</text>
</comment>
<dbReference type="Proteomes" id="UP000676310">
    <property type="component" value="Unassembled WGS sequence"/>
</dbReference>
<dbReference type="PANTHER" id="PTHR21310:SF56">
    <property type="entry name" value="AMINOGLYCOSIDE PHOSPHOTRANSFERASE DOMAIN-CONTAINING PROTEIN"/>
    <property type="match status" value="1"/>
</dbReference>
<dbReference type="PANTHER" id="PTHR21310">
    <property type="entry name" value="AMINOGLYCOSIDE PHOSPHOTRANSFERASE-RELATED-RELATED"/>
    <property type="match status" value="1"/>
</dbReference>